<accession>A0A183DB81</accession>
<evidence type="ECO:0000313" key="3">
    <source>
        <dbReference type="WBParaSite" id="GPUH_0000598001-mRNA-1"/>
    </source>
</evidence>
<sequence length="142" mass="16417">MERKFVRTTITRMEKFKGRALFICGFIDQRWHNSSLLAIAAELFPQCYVSCNEGQGTKKGTMNALQLIESAHAMLFYVNEFTLKDAQCLLVLQHASYKDTPTILLRPPRTKLIIENTPSTDQIQRYTDNTYIISFNEVIYLD</sequence>
<dbReference type="EMBL" id="UYRT01013282">
    <property type="protein sequence ID" value="VDK52886.1"/>
    <property type="molecule type" value="Genomic_DNA"/>
</dbReference>
<reference evidence="1 2" key="2">
    <citation type="submission" date="2018-11" db="EMBL/GenBank/DDBJ databases">
        <authorList>
            <consortium name="Pathogen Informatics"/>
        </authorList>
    </citation>
    <scope>NUCLEOTIDE SEQUENCE [LARGE SCALE GENOMIC DNA]</scope>
</reference>
<reference evidence="3" key="1">
    <citation type="submission" date="2016-06" db="UniProtKB">
        <authorList>
            <consortium name="WormBaseParasite"/>
        </authorList>
    </citation>
    <scope>IDENTIFICATION</scope>
</reference>
<organism evidence="3">
    <name type="scientific">Gongylonema pulchrum</name>
    <dbReference type="NCBI Taxonomy" id="637853"/>
    <lineage>
        <taxon>Eukaryota</taxon>
        <taxon>Metazoa</taxon>
        <taxon>Ecdysozoa</taxon>
        <taxon>Nematoda</taxon>
        <taxon>Chromadorea</taxon>
        <taxon>Rhabditida</taxon>
        <taxon>Spirurina</taxon>
        <taxon>Spiruromorpha</taxon>
        <taxon>Spiruroidea</taxon>
        <taxon>Gongylonematidae</taxon>
        <taxon>Gongylonema</taxon>
    </lineage>
</organism>
<dbReference type="AlphaFoldDB" id="A0A183DB81"/>
<dbReference type="WBParaSite" id="GPUH_0000598001-mRNA-1">
    <property type="protein sequence ID" value="GPUH_0000598001-mRNA-1"/>
    <property type="gene ID" value="GPUH_0000598001"/>
</dbReference>
<dbReference type="Proteomes" id="UP000271098">
    <property type="component" value="Unassembled WGS sequence"/>
</dbReference>
<name>A0A183DB81_9BILA</name>
<proteinExistence type="predicted"/>
<evidence type="ECO:0000313" key="2">
    <source>
        <dbReference type="Proteomes" id="UP000271098"/>
    </source>
</evidence>
<gene>
    <name evidence="1" type="ORF">GPUH_LOCUS5966</name>
</gene>
<dbReference type="OrthoDB" id="5855276at2759"/>
<evidence type="ECO:0000313" key="1">
    <source>
        <dbReference type="EMBL" id="VDK52886.1"/>
    </source>
</evidence>
<protein>
    <submittedName>
        <fullName evidence="3">BRCT domain-containing protein</fullName>
    </submittedName>
</protein>
<keyword evidence="2" id="KW-1185">Reference proteome</keyword>